<dbReference type="CDD" id="cd18018">
    <property type="entry name" value="DEXHc_RecQ4-like"/>
    <property type="match status" value="1"/>
</dbReference>
<evidence type="ECO:0000256" key="8">
    <source>
        <dbReference type="ARBA" id="ARBA00034617"/>
    </source>
</evidence>
<dbReference type="InterPro" id="IPR014001">
    <property type="entry name" value="Helicase_ATP-bd"/>
</dbReference>
<dbReference type="Pfam" id="PF00270">
    <property type="entry name" value="DEAD"/>
    <property type="match status" value="1"/>
</dbReference>
<dbReference type="Gene3D" id="1.10.10.10">
    <property type="entry name" value="Winged helix-like DNA-binding domain superfamily/Winged helix DNA-binding domain"/>
    <property type="match status" value="1"/>
</dbReference>
<dbReference type="PANTHER" id="PTHR13710">
    <property type="entry name" value="DNA HELICASE RECQ FAMILY MEMBER"/>
    <property type="match status" value="1"/>
</dbReference>
<sequence>MEKHGAELLLQRMLGNTTATFREGQWEAIDAVVNQRRKLLVVQRTGWGKSAVYFIASKIFRDRGAGPTIIISPLLALMRNQVAAAERLGITAETLNSTNREEWQRISDKLLQGEVDCLLVSPERLANQDFIETVLYPIADRIGLLVVDEAHCISDWGHDFRPDYRRILDILRQLPANTPVLGTTATANNRVVEDIRQQLGDIVIQRGTLARESLALDALVLGEQSSRLAWLATVIPQFSKSGIVYTLTTRDAELVAEWLRKNGISAFAYYSGVTCEGAEDSNTAREYLEQALLANKIKVLVATTALGMGFDKPDLGFVIHYQMPGSIVGYYQQVGRAGRAIDSAVGILLCGGEDRAIHQFFRESAFPAEAQIHEILNVLSENDGLTLRGIEQRTNLRYGQIEKALKLLVAENPSPVVYTEKLWRRTIVSFSPDHERINHLMNQRKSELADVESYITTKECKMQFLRRALDEPSAERCGKCSSCLQHPLLSPDIDSGLLHAANLFIKHADLPLNLNKQVASGAFTQYGFKGNLPAGLQGSTGRILSRWGDSGWGKQVAQEKKTGRFSDELVEACAEMVRQRWNPHPEPTWVCCVPSLRHLDLVPDFARRLAAKLGLPFIDAIEKVVDNPPQKMQQNRFHQCQNLDGAFVITPPLMPGPALLVDDIVDSAWTLTVSDSTVTPGRLPDGLSSCPCFYLGKKLMNLSANAQATLLLTSDFSRAAASEYKPLSNSEWGKFALWLKHQRISPAELLVPQPQEKLTGWSDPRISQERILGLLARGHSLALAVDKWQRAGLWILTRGDADYPVRLKNRLRTDAPPVLFGCGNKALLQAEGMAIVGSRDAPTDDLRYTQQLAAKLAQQGICVISGGARGIDECAMASALEVGGTAVGVLADSLLKTSTLVKWREGLIAGNLVLISPFYPEVRFTVGNAMARNKYIYCLAESAMVVRAGMTGGTITGAMEALKHQWLPMQVKPNQDMQSANSRLVENGASWSAEQAENVTIRLPDVPGLMYDRALRNAQPELFSLHEDDANYAVMPAHTPVDFYQLFVAETGDPCKGIDKY</sequence>
<comment type="catalytic activity">
    <reaction evidence="8">
        <text>Couples ATP hydrolysis with the unwinding of duplex DNA by translocating in the 3'-5' direction.</text>
        <dbReference type="EC" id="5.6.2.4"/>
    </reaction>
</comment>
<evidence type="ECO:0000256" key="2">
    <source>
        <dbReference type="ARBA" id="ARBA00022741"/>
    </source>
</evidence>
<keyword evidence="4 12" id="KW-0347">Helicase</keyword>
<evidence type="ECO:0000256" key="1">
    <source>
        <dbReference type="ARBA" id="ARBA00005446"/>
    </source>
</evidence>
<proteinExistence type="inferred from homology"/>
<keyword evidence="3 12" id="KW-0378">Hydrolase</keyword>
<evidence type="ECO:0000256" key="3">
    <source>
        <dbReference type="ARBA" id="ARBA00022801"/>
    </source>
</evidence>
<evidence type="ECO:0000259" key="11">
    <source>
        <dbReference type="PROSITE" id="PS51194"/>
    </source>
</evidence>
<dbReference type="GO" id="GO:0009294">
    <property type="term" value="P:DNA-mediated transformation"/>
    <property type="evidence" value="ECO:0007669"/>
    <property type="project" value="InterPro"/>
</dbReference>
<dbReference type="InterPro" id="IPR057666">
    <property type="entry name" value="DrpA_SLOG"/>
</dbReference>
<dbReference type="Gene3D" id="3.40.50.450">
    <property type="match status" value="1"/>
</dbReference>
<dbReference type="GO" id="GO:0030894">
    <property type="term" value="C:replisome"/>
    <property type="evidence" value="ECO:0007669"/>
    <property type="project" value="TreeGrafter"/>
</dbReference>
<dbReference type="GO" id="GO:0005737">
    <property type="term" value="C:cytoplasm"/>
    <property type="evidence" value="ECO:0007669"/>
    <property type="project" value="TreeGrafter"/>
</dbReference>
<dbReference type="InterPro" id="IPR004589">
    <property type="entry name" value="DNA_helicase_ATP-dep_RecQ"/>
</dbReference>
<evidence type="ECO:0000256" key="9">
    <source>
        <dbReference type="ARBA" id="ARBA00034808"/>
    </source>
</evidence>
<keyword evidence="5" id="KW-0067">ATP-binding</keyword>
<dbReference type="GO" id="GO:0009378">
    <property type="term" value="F:four-way junction helicase activity"/>
    <property type="evidence" value="ECO:0007669"/>
    <property type="project" value="TreeGrafter"/>
</dbReference>
<dbReference type="InterPro" id="IPR001650">
    <property type="entry name" value="Helicase_C-like"/>
</dbReference>
<keyword evidence="2" id="KW-0547">Nucleotide-binding</keyword>
<dbReference type="GO" id="GO:0043138">
    <property type="term" value="F:3'-5' DNA helicase activity"/>
    <property type="evidence" value="ECO:0007669"/>
    <property type="project" value="UniProtKB-EC"/>
</dbReference>
<dbReference type="PROSITE" id="PS51192">
    <property type="entry name" value="HELICASE_ATP_BIND_1"/>
    <property type="match status" value="1"/>
</dbReference>
<evidence type="ECO:0000256" key="5">
    <source>
        <dbReference type="ARBA" id="ARBA00022840"/>
    </source>
</evidence>
<dbReference type="SUPFAM" id="SSF53271">
    <property type="entry name" value="PRTase-like"/>
    <property type="match status" value="1"/>
</dbReference>
<accession>A0A377JYF2</accession>
<dbReference type="EC" id="5.6.2.4" evidence="9"/>
<dbReference type="InterPro" id="IPR011545">
    <property type="entry name" value="DEAD/DEAH_box_helicase_dom"/>
</dbReference>
<dbReference type="Pfam" id="PF02481">
    <property type="entry name" value="DNA_processg_A"/>
    <property type="match status" value="1"/>
</dbReference>
<dbReference type="PROSITE" id="PS00690">
    <property type="entry name" value="DEAH_ATP_HELICASE"/>
    <property type="match status" value="1"/>
</dbReference>
<dbReference type="PROSITE" id="PS51194">
    <property type="entry name" value="HELICASE_CTER"/>
    <property type="match status" value="1"/>
</dbReference>
<dbReference type="NCBIfam" id="TIGR00614">
    <property type="entry name" value="recQ_fam"/>
    <property type="match status" value="1"/>
</dbReference>
<dbReference type="InterPro" id="IPR002464">
    <property type="entry name" value="DNA/RNA_helicase_DEAH_CS"/>
</dbReference>
<dbReference type="Proteomes" id="UP000254181">
    <property type="component" value="Unassembled WGS sequence"/>
</dbReference>
<keyword evidence="7" id="KW-0413">Isomerase</keyword>
<dbReference type="InterPro" id="IPR027417">
    <property type="entry name" value="P-loop_NTPase"/>
</dbReference>
<dbReference type="EMBL" id="UGEM01000004">
    <property type="protein sequence ID" value="STP17127.1"/>
    <property type="molecule type" value="Genomic_DNA"/>
</dbReference>
<feature type="domain" description="Helicase ATP-binding" evidence="10">
    <location>
        <begin position="30"/>
        <end position="205"/>
    </location>
</feature>
<protein>
    <recommendedName>
        <fullName evidence="9">DNA 3'-5' helicase</fullName>
        <ecNumber evidence="9">5.6.2.4</ecNumber>
    </recommendedName>
</protein>
<dbReference type="SMART" id="SM00490">
    <property type="entry name" value="HELICc"/>
    <property type="match status" value="1"/>
</dbReference>
<dbReference type="Gene3D" id="3.40.50.300">
    <property type="entry name" value="P-loop containing nucleotide triphosphate hydrolases"/>
    <property type="match status" value="2"/>
</dbReference>
<dbReference type="GO" id="GO:0005524">
    <property type="term" value="F:ATP binding"/>
    <property type="evidence" value="ECO:0007669"/>
    <property type="project" value="UniProtKB-KW"/>
</dbReference>
<evidence type="ECO:0000256" key="6">
    <source>
        <dbReference type="ARBA" id="ARBA00023125"/>
    </source>
</evidence>
<name>A0A377JYF2_ECOLX</name>
<dbReference type="InterPro" id="IPR029057">
    <property type="entry name" value="PRTase-like"/>
</dbReference>
<dbReference type="AlphaFoldDB" id="A0A377JYF2"/>
<evidence type="ECO:0000313" key="12">
    <source>
        <dbReference type="EMBL" id="STP17127.1"/>
    </source>
</evidence>
<gene>
    <name evidence="12" type="primary">recQ_1</name>
    <name evidence="12" type="ORF">NCTC9075_00536</name>
</gene>
<dbReference type="GO" id="GO:0006310">
    <property type="term" value="P:DNA recombination"/>
    <property type="evidence" value="ECO:0007669"/>
    <property type="project" value="InterPro"/>
</dbReference>
<evidence type="ECO:0000313" key="13">
    <source>
        <dbReference type="Proteomes" id="UP000254181"/>
    </source>
</evidence>
<reference evidence="12 13" key="1">
    <citation type="submission" date="2018-06" db="EMBL/GenBank/DDBJ databases">
        <authorList>
            <consortium name="Pathogen Informatics"/>
            <person name="Doyle S."/>
        </authorList>
    </citation>
    <scope>NUCLEOTIDE SEQUENCE [LARGE SCALE GENOMIC DNA]</scope>
    <source>
        <strain evidence="12 13">NCTC9075</strain>
    </source>
</reference>
<evidence type="ECO:0000256" key="7">
    <source>
        <dbReference type="ARBA" id="ARBA00023235"/>
    </source>
</evidence>
<dbReference type="PANTHER" id="PTHR13710:SF105">
    <property type="entry name" value="ATP-DEPENDENT DNA HELICASE Q1"/>
    <property type="match status" value="1"/>
</dbReference>
<dbReference type="GO" id="GO:0043590">
    <property type="term" value="C:bacterial nucleoid"/>
    <property type="evidence" value="ECO:0007669"/>
    <property type="project" value="TreeGrafter"/>
</dbReference>
<dbReference type="SUPFAM" id="SSF52540">
    <property type="entry name" value="P-loop containing nucleoside triphosphate hydrolases"/>
    <property type="match status" value="1"/>
</dbReference>
<dbReference type="GO" id="GO:0006281">
    <property type="term" value="P:DNA repair"/>
    <property type="evidence" value="ECO:0007669"/>
    <property type="project" value="TreeGrafter"/>
</dbReference>
<dbReference type="Pfam" id="PF00271">
    <property type="entry name" value="Helicase_C"/>
    <property type="match status" value="1"/>
</dbReference>
<dbReference type="SUPFAM" id="SSF102405">
    <property type="entry name" value="MCP/YpsA-like"/>
    <property type="match status" value="1"/>
</dbReference>
<dbReference type="GO" id="GO:0016787">
    <property type="term" value="F:hydrolase activity"/>
    <property type="evidence" value="ECO:0007669"/>
    <property type="project" value="UniProtKB-KW"/>
</dbReference>
<evidence type="ECO:0000259" key="10">
    <source>
        <dbReference type="PROSITE" id="PS51192"/>
    </source>
</evidence>
<dbReference type="InterPro" id="IPR036388">
    <property type="entry name" value="WH-like_DNA-bd_sf"/>
</dbReference>
<dbReference type="SMART" id="SM00487">
    <property type="entry name" value="DEXDc"/>
    <property type="match status" value="1"/>
</dbReference>
<comment type="similarity">
    <text evidence="1">Belongs to the helicase family. RecQ subfamily.</text>
</comment>
<dbReference type="GO" id="GO:0003677">
    <property type="term" value="F:DNA binding"/>
    <property type="evidence" value="ECO:0007669"/>
    <property type="project" value="UniProtKB-KW"/>
</dbReference>
<feature type="domain" description="Helicase C-terminal" evidence="11">
    <location>
        <begin position="227"/>
        <end position="386"/>
    </location>
</feature>
<organism evidence="12 13">
    <name type="scientific">Escherichia coli</name>
    <dbReference type="NCBI Taxonomy" id="562"/>
    <lineage>
        <taxon>Bacteria</taxon>
        <taxon>Pseudomonadati</taxon>
        <taxon>Pseudomonadota</taxon>
        <taxon>Gammaproteobacteria</taxon>
        <taxon>Enterobacterales</taxon>
        <taxon>Enterobacteriaceae</taxon>
        <taxon>Escherichia</taxon>
    </lineage>
</organism>
<keyword evidence="6" id="KW-0238">DNA-binding</keyword>
<evidence type="ECO:0000256" key="4">
    <source>
        <dbReference type="ARBA" id="ARBA00022806"/>
    </source>
</evidence>